<feature type="region of interest" description="Disordered" evidence="3">
    <location>
        <begin position="160"/>
        <end position="197"/>
    </location>
</feature>
<evidence type="ECO:0000256" key="1">
    <source>
        <dbReference type="ARBA" id="ARBA00022741"/>
    </source>
</evidence>
<evidence type="ECO:0000256" key="2">
    <source>
        <dbReference type="ARBA" id="ARBA00023134"/>
    </source>
</evidence>
<dbReference type="Gene3D" id="3.40.50.300">
    <property type="entry name" value="P-loop containing nucleotide triphosphate hydrolases"/>
    <property type="match status" value="1"/>
</dbReference>
<dbReference type="SMART" id="SM00175">
    <property type="entry name" value="RAB"/>
    <property type="match status" value="1"/>
</dbReference>
<dbReference type="GO" id="GO:0003924">
    <property type="term" value="F:GTPase activity"/>
    <property type="evidence" value="ECO:0007669"/>
    <property type="project" value="InterPro"/>
</dbReference>
<dbReference type="PROSITE" id="PS51420">
    <property type="entry name" value="RHO"/>
    <property type="match status" value="1"/>
</dbReference>
<dbReference type="InterPro" id="IPR027417">
    <property type="entry name" value="P-loop_NTPase"/>
</dbReference>
<evidence type="ECO:0000313" key="4">
    <source>
        <dbReference type="EMBL" id="PIK33864.1"/>
    </source>
</evidence>
<dbReference type="InterPro" id="IPR050227">
    <property type="entry name" value="Rab"/>
</dbReference>
<feature type="region of interest" description="Disordered" evidence="3">
    <location>
        <begin position="60"/>
        <end position="90"/>
    </location>
</feature>
<dbReference type="EMBL" id="MRZV01002380">
    <property type="protein sequence ID" value="PIK33864.1"/>
    <property type="molecule type" value="Genomic_DNA"/>
</dbReference>
<dbReference type="PRINTS" id="PR00449">
    <property type="entry name" value="RASTRNSFRMNG"/>
</dbReference>
<dbReference type="PROSITE" id="PS51421">
    <property type="entry name" value="RAS"/>
    <property type="match status" value="1"/>
</dbReference>
<keyword evidence="5" id="KW-1185">Reference proteome</keyword>
<name>A0A2G8JDP1_STIJA</name>
<dbReference type="InterPro" id="IPR005225">
    <property type="entry name" value="Small_GTP-bd"/>
</dbReference>
<sequence>MFVDNNHRCIYTVILSSDINANAVPEDEDVEYDFEYEHSTGALPPIRDNFPTQGRVLNRSQSSTYHGDSPVNGHMSQQGNGDLLDRGDDMGFRSMDPLFNGTPLSEELAQSLDAELEAAHQNGHFDDTPLSQLRHQWSMSTQNADSDVVMESVSVDVVLRGPGEGEESPLEDDGHKSKQSNKAKKDTEDSVDGGGQEKTYLLRDPQRLYKVVFVGDSYVGKTSLMHRVCNNAFVESFNATIGVDFQVKTMTVNGHSVAIQLWDTAGQERFRSITRHYFRKADAVIVVFDLTSEKSFLNVRNWMTNIEEVTDEHVVKVLVGNKLDLEDSRQVQKKSAESLAASYHCLFYEASAKSGANVTDCIEELAHQLLEKEDREMEEALKLINEVVQKEVLQVVAFVAFFFLSLIKITKNI</sequence>
<reference evidence="4 5" key="1">
    <citation type="journal article" date="2017" name="PLoS Biol.">
        <title>The sea cucumber genome provides insights into morphological evolution and visceral regeneration.</title>
        <authorList>
            <person name="Zhang X."/>
            <person name="Sun L."/>
            <person name="Yuan J."/>
            <person name="Sun Y."/>
            <person name="Gao Y."/>
            <person name="Zhang L."/>
            <person name="Li S."/>
            <person name="Dai H."/>
            <person name="Hamel J.F."/>
            <person name="Liu C."/>
            <person name="Yu Y."/>
            <person name="Liu S."/>
            <person name="Lin W."/>
            <person name="Guo K."/>
            <person name="Jin S."/>
            <person name="Xu P."/>
            <person name="Storey K.B."/>
            <person name="Huan P."/>
            <person name="Zhang T."/>
            <person name="Zhou Y."/>
            <person name="Zhang J."/>
            <person name="Lin C."/>
            <person name="Li X."/>
            <person name="Xing L."/>
            <person name="Huo D."/>
            <person name="Sun M."/>
            <person name="Wang L."/>
            <person name="Mercier A."/>
            <person name="Li F."/>
            <person name="Yang H."/>
            <person name="Xiang J."/>
        </authorList>
    </citation>
    <scope>NUCLEOTIDE SEQUENCE [LARGE SCALE GENOMIC DNA]</scope>
    <source>
        <strain evidence="4">Shaxun</strain>
        <tissue evidence="4">Muscle</tissue>
    </source>
</reference>
<dbReference type="GO" id="GO:0005525">
    <property type="term" value="F:GTP binding"/>
    <property type="evidence" value="ECO:0007669"/>
    <property type="project" value="UniProtKB-KW"/>
</dbReference>
<dbReference type="PANTHER" id="PTHR47977">
    <property type="entry name" value="RAS-RELATED PROTEIN RAB"/>
    <property type="match status" value="1"/>
</dbReference>
<protein>
    <submittedName>
        <fullName evidence="4">Putative ras-related protein</fullName>
    </submittedName>
</protein>
<dbReference type="CDD" id="cd00154">
    <property type="entry name" value="Rab"/>
    <property type="match status" value="1"/>
</dbReference>
<keyword evidence="1" id="KW-0547">Nucleotide-binding</keyword>
<dbReference type="NCBIfam" id="TIGR00231">
    <property type="entry name" value="small_GTP"/>
    <property type="match status" value="1"/>
</dbReference>
<proteinExistence type="predicted"/>
<dbReference type="SUPFAM" id="SSF52540">
    <property type="entry name" value="P-loop containing nucleoside triphosphate hydrolases"/>
    <property type="match status" value="1"/>
</dbReference>
<dbReference type="SMART" id="SM00174">
    <property type="entry name" value="RHO"/>
    <property type="match status" value="1"/>
</dbReference>
<dbReference type="Proteomes" id="UP000230750">
    <property type="component" value="Unassembled WGS sequence"/>
</dbReference>
<dbReference type="SMART" id="SM00177">
    <property type="entry name" value="ARF"/>
    <property type="match status" value="1"/>
</dbReference>
<organism evidence="4 5">
    <name type="scientific">Stichopus japonicus</name>
    <name type="common">Sea cucumber</name>
    <dbReference type="NCBI Taxonomy" id="307972"/>
    <lineage>
        <taxon>Eukaryota</taxon>
        <taxon>Metazoa</taxon>
        <taxon>Echinodermata</taxon>
        <taxon>Eleutherozoa</taxon>
        <taxon>Echinozoa</taxon>
        <taxon>Holothuroidea</taxon>
        <taxon>Aspidochirotacea</taxon>
        <taxon>Aspidochirotida</taxon>
        <taxon>Stichopodidae</taxon>
        <taxon>Apostichopus</taxon>
    </lineage>
</organism>
<dbReference type="FunFam" id="3.40.50.300:FF:001822">
    <property type="entry name" value="RAB family"/>
    <property type="match status" value="1"/>
</dbReference>
<dbReference type="SMART" id="SM00173">
    <property type="entry name" value="RAS"/>
    <property type="match status" value="1"/>
</dbReference>
<comment type="caution">
    <text evidence="4">The sequence shown here is derived from an EMBL/GenBank/DDBJ whole genome shotgun (WGS) entry which is preliminary data.</text>
</comment>
<dbReference type="InterPro" id="IPR001806">
    <property type="entry name" value="Small_GTPase"/>
</dbReference>
<evidence type="ECO:0000256" key="3">
    <source>
        <dbReference type="SAM" id="MobiDB-lite"/>
    </source>
</evidence>
<dbReference type="Pfam" id="PF00071">
    <property type="entry name" value="Ras"/>
    <property type="match status" value="1"/>
</dbReference>
<keyword evidence="2" id="KW-0342">GTP-binding</keyword>
<evidence type="ECO:0000313" key="5">
    <source>
        <dbReference type="Proteomes" id="UP000230750"/>
    </source>
</evidence>
<dbReference type="STRING" id="307972.A0A2G8JDP1"/>
<dbReference type="PROSITE" id="PS51417">
    <property type="entry name" value="ARF"/>
    <property type="match status" value="1"/>
</dbReference>
<accession>A0A2G8JDP1</accession>
<dbReference type="AlphaFoldDB" id="A0A2G8JDP1"/>
<gene>
    <name evidence="4" type="ORF">BSL78_29315</name>
</gene>
<dbReference type="SMART" id="SM00176">
    <property type="entry name" value="RAN"/>
    <property type="match status" value="1"/>
</dbReference>
<dbReference type="PROSITE" id="PS51419">
    <property type="entry name" value="RAB"/>
    <property type="match status" value="1"/>
</dbReference>
<dbReference type="OrthoDB" id="9989112at2759"/>